<keyword evidence="5 9" id="KW-1133">Transmembrane helix</keyword>
<evidence type="ECO:0000256" key="5">
    <source>
        <dbReference type="ARBA" id="ARBA00022989"/>
    </source>
</evidence>
<organism evidence="11 12">
    <name type="scientific">Streptomyces polygonati</name>
    <dbReference type="NCBI Taxonomy" id="1617087"/>
    <lineage>
        <taxon>Bacteria</taxon>
        <taxon>Bacillati</taxon>
        <taxon>Actinomycetota</taxon>
        <taxon>Actinomycetes</taxon>
        <taxon>Kitasatosporales</taxon>
        <taxon>Streptomycetaceae</taxon>
        <taxon>Streptomyces</taxon>
    </lineage>
</organism>
<dbReference type="CDD" id="cd17321">
    <property type="entry name" value="MFS_MMR_MDR_like"/>
    <property type="match status" value="1"/>
</dbReference>
<dbReference type="Gene3D" id="1.20.1250.20">
    <property type="entry name" value="MFS general substrate transporter like domains"/>
    <property type="match status" value="1"/>
</dbReference>
<gene>
    <name evidence="11" type="ORF">ACFO3J_12755</name>
</gene>
<sequence length="492" mass="50715">MSLKLRSAPPWAVLVACCTAQFMVILDVTIVNVALPQMRDALGLSTNGLQWVVNAYTLTFAGFLMLGGRAADLWGRRRIFLIGLVLFTVCSLIGGLAQNGAWLITARAAQGIGGAILAPATLSLLTSRFTDPHERRRALGAWSITSASGAAVGVLVGGILTDLLDWRWVLFVNVPIGAAVVALALLAMAESRPDGAKPRLDVLGALTVTSGLAVLVYGIVGTTSHPWGSAQTLITLAVGAALLTVFAITETRIAANPLVPFSVFKRRSLTVVNAVTLSIGAANFGTYYFLSLYLQQVQKYSPLQAGLDFLPVGLSAFTGALIGTRLVVRLGVRNQLILGTAVAASGLIWIAATVAPGQSYLGNLLIPLILFGGGIGLSFTPMAMGATQGVPPDQAGLASGLINATRQVGGAIGLAAMATAASSVTSRHTASAGIPRALTDGYALAFLIAGLGLVAGMLLAFALPSASGQKHGTERAQAAPDTRKAVSARARR</sequence>
<name>A0ABV8HJY0_9ACTN</name>
<keyword evidence="12" id="KW-1185">Reference proteome</keyword>
<feature type="transmembrane region" description="Helical" evidence="9">
    <location>
        <begin position="12"/>
        <end position="36"/>
    </location>
</feature>
<feature type="transmembrane region" description="Helical" evidence="9">
    <location>
        <begin position="442"/>
        <end position="463"/>
    </location>
</feature>
<protein>
    <submittedName>
        <fullName evidence="11">MFS transporter</fullName>
    </submittedName>
</protein>
<dbReference type="PROSITE" id="PS00216">
    <property type="entry name" value="SUGAR_TRANSPORT_1"/>
    <property type="match status" value="1"/>
</dbReference>
<dbReference type="SUPFAM" id="SSF103473">
    <property type="entry name" value="MFS general substrate transporter"/>
    <property type="match status" value="1"/>
</dbReference>
<keyword evidence="3" id="KW-1003">Cell membrane</keyword>
<dbReference type="RefSeq" id="WP_386429240.1">
    <property type="nucleotide sequence ID" value="NZ_JBHSBB010000010.1"/>
</dbReference>
<dbReference type="NCBIfam" id="TIGR00711">
    <property type="entry name" value="efflux_EmrB"/>
    <property type="match status" value="1"/>
</dbReference>
<accession>A0ABV8HJY0</accession>
<dbReference type="InterPro" id="IPR005829">
    <property type="entry name" value="Sugar_transporter_CS"/>
</dbReference>
<feature type="transmembrane region" description="Helical" evidence="9">
    <location>
        <begin position="335"/>
        <end position="354"/>
    </location>
</feature>
<feature type="transmembrane region" description="Helical" evidence="9">
    <location>
        <begin position="79"/>
        <end position="97"/>
    </location>
</feature>
<feature type="transmembrane region" description="Helical" evidence="9">
    <location>
        <begin position="309"/>
        <end position="328"/>
    </location>
</feature>
<dbReference type="PROSITE" id="PS51257">
    <property type="entry name" value="PROKAR_LIPOPROTEIN"/>
    <property type="match status" value="1"/>
</dbReference>
<evidence type="ECO:0000313" key="11">
    <source>
        <dbReference type="EMBL" id="MFC4032348.1"/>
    </source>
</evidence>
<evidence type="ECO:0000313" key="12">
    <source>
        <dbReference type="Proteomes" id="UP001595765"/>
    </source>
</evidence>
<feature type="transmembrane region" description="Helical" evidence="9">
    <location>
        <begin position="139"/>
        <end position="160"/>
    </location>
</feature>
<comment type="caution">
    <text evidence="11">The sequence shown here is derived from an EMBL/GenBank/DDBJ whole genome shotgun (WGS) entry which is preliminary data.</text>
</comment>
<dbReference type="InterPro" id="IPR011701">
    <property type="entry name" value="MFS"/>
</dbReference>
<dbReference type="PRINTS" id="PR01036">
    <property type="entry name" value="TCRTETB"/>
</dbReference>
<feature type="transmembrane region" description="Helical" evidence="9">
    <location>
        <begin position="200"/>
        <end position="220"/>
    </location>
</feature>
<feature type="region of interest" description="Disordered" evidence="8">
    <location>
        <begin position="470"/>
        <end position="492"/>
    </location>
</feature>
<reference evidence="12" key="1">
    <citation type="journal article" date="2019" name="Int. J. Syst. Evol. Microbiol.">
        <title>The Global Catalogue of Microorganisms (GCM) 10K type strain sequencing project: providing services to taxonomists for standard genome sequencing and annotation.</title>
        <authorList>
            <consortium name="The Broad Institute Genomics Platform"/>
            <consortium name="The Broad Institute Genome Sequencing Center for Infectious Disease"/>
            <person name="Wu L."/>
            <person name="Ma J."/>
        </authorList>
    </citation>
    <scope>NUCLEOTIDE SEQUENCE [LARGE SCALE GENOMIC DNA]</scope>
    <source>
        <strain evidence="12">CGMCC 4.7237</strain>
    </source>
</reference>
<evidence type="ECO:0000256" key="3">
    <source>
        <dbReference type="ARBA" id="ARBA00022475"/>
    </source>
</evidence>
<evidence type="ECO:0000256" key="4">
    <source>
        <dbReference type="ARBA" id="ARBA00022692"/>
    </source>
</evidence>
<evidence type="ECO:0000259" key="10">
    <source>
        <dbReference type="PROSITE" id="PS50850"/>
    </source>
</evidence>
<dbReference type="InterPro" id="IPR020846">
    <property type="entry name" value="MFS_dom"/>
</dbReference>
<dbReference type="PANTHER" id="PTHR42718">
    <property type="entry name" value="MAJOR FACILITATOR SUPERFAMILY MULTIDRUG TRANSPORTER MFSC"/>
    <property type="match status" value="1"/>
</dbReference>
<dbReference type="PANTHER" id="PTHR42718:SF46">
    <property type="entry name" value="BLR6921 PROTEIN"/>
    <property type="match status" value="1"/>
</dbReference>
<evidence type="ECO:0000256" key="7">
    <source>
        <dbReference type="ARBA" id="ARBA00023251"/>
    </source>
</evidence>
<proteinExistence type="predicted"/>
<feature type="transmembrane region" description="Helical" evidence="9">
    <location>
        <begin position="166"/>
        <end position="188"/>
    </location>
</feature>
<keyword evidence="4 9" id="KW-0812">Transmembrane</keyword>
<dbReference type="Proteomes" id="UP001595765">
    <property type="component" value="Unassembled WGS sequence"/>
</dbReference>
<keyword evidence="6 9" id="KW-0472">Membrane</keyword>
<evidence type="ECO:0000256" key="1">
    <source>
        <dbReference type="ARBA" id="ARBA00004651"/>
    </source>
</evidence>
<feature type="transmembrane region" description="Helical" evidence="9">
    <location>
        <begin position="48"/>
        <end position="67"/>
    </location>
</feature>
<keyword evidence="7" id="KW-0046">Antibiotic resistance</keyword>
<dbReference type="InterPro" id="IPR036259">
    <property type="entry name" value="MFS_trans_sf"/>
</dbReference>
<comment type="subcellular location">
    <subcellularLocation>
        <location evidence="1">Cell membrane</location>
        <topology evidence="1">Multi-pass membrane protein</topology>
    </subcellularLocation>
</comment>
<feature type="transmembrane region" description="Helical" evidence="9">
    <location>
        <begin position="360"/>
        <end position="379"/>
    </location>
</feature>
<dbReference type="PROSITE" id="PS50850">
    <property type="entry name" value="MFS"/>
    <property type="match status" value="1"/>
</dbReference>
<dbReference type="EMBL" id="JBHSBB010000010">
    <property type="protein sequence ID" value="MFC4032348.1"/>
    <property type="molecule type" value="Genomic_DNA"/>
</dbReference>
<feature type="transmembrane region" description="Helical" evidence="9">
    <location>
        <begin position="109"/>
        <end position="127"/>
    </location>
</feature>
<evidence type="ECO:0000256" key="9">
    <source>
        <dbReference type="SAM" id="Phobius"/>
    </source>
</evidence>
<dbReference type="Gene3D" id="1.20.1720.10">
    <property type="entry name" value="Multidrug resistance protein D"/>
    <property type="match status" value="1"/>
</dbReference>
<dbReference type="InterPro" id="IPR004638">
    <property type="entry name" value="EmrB-like"/>
</dbReference>
<feature type="domain" description="Major facilitator superfamily (MFS) profile" evidence="10">
    <location>
        <begin position="13"/>
        <end position="467"/>
    </location>
</feature>
<evidence type="ECO:0000256" key="2">
    <source>
        <dbReference type="ARBA" id="ARBA00022448"/>
    </source>
</evidence>
<dbReference type="Pfam" id="PF07690">
    <property type="entry name" value="MFS_1"/>
    <property type="match status" value="1"/>
</dbReference>
<keyword evidence="2" id="KW-0813">Transport</keyword>
<evidence type="ECO:0000256" key="6">
    <source>
        <dbReference type="ARBA" id="ARBA00023136"/>
    </source>
</evidence>
<evidence type="ECO:0000256" key="8">
    <source>
        <dbReference type="SAM" id="MobiDB-lite"/>
    </source>
</evidence>
<feature type="transmembrane region" description="Helical" evidence="9">
    <location>
        <begin position="269"/>
        <end position="289"/>
    </location>
</feature>
<feature type="transmembrane region" description="Helical" evidence="9">
    <location>
        <begin position="226"/>
        <end position="248"/>
    </location>
</feature>